<dbReference type="AlphaFoldDB" id="A0A8T9B5X4"/>
<evidence type="ECO:0000313" key="1">
    <source>
        <dbReference type="EMBL" id="TVY14741.1"/>
    </source>
</evidence>
<evidence type="ECO:0000313" key="2">
    <source>
        <dbReference type="Proteomes" id="UP000469559"/>
    </source>
</evidence>
<reference evidence="1 2" key="1">
    <citation type="submission" date="2018-05" db="EMBL/GenBank/DDBJ databases">
        <title>Whole genome sequencing for identification of molecular markers to develop diagnostic detection tools for the regulated plant pathogen Lachnellula willkommii.</title>
        <authorList>
            <person name="Giroux E."/>
            <person name="Bilodeau G."/>
        </authorList>
    </citation>
    <scope>NUCLEOTIDE SEQUENCE [LARGE SCALE GENOMIC DNA]</scope>
    <source>
        <strain evidence="1 2">CBS 203.66</strain>
    </source>
</reference>
<accession>A0A8T9B5X4</accession>
<organism evidence="1 2">
    <name type="scientific">Lachnellula arida</name>
    <dbReference type="NCBI Taxonomy" id="1316785"/>
    <lineage>
        <taxon>Eukaryota</taxon>
        <taxon>Fungi</taxon>
        <taxon>Dikarya</taxon>
        <taxon>Ascomycota</taxon>
        <taxon>Pezizomycotina</taxon>
        <taxon>Leotiomycetes</taxon>
        <taxon>Helotiales</taxon>
        <taxon>Lachnaceae</taxon>
        <taxon>Lachnellula</taxon>
    </lineage>
</organism>
<dbReference type="Proteomes" id="UP000469559">
    <property type="component" value="Unassembled WGS sequence"/>
</dbReference>
<comment type="caution">
    <text evidence="1">The sequence shown here is derived from an EMBL/GenBank/DDBJ whole genome shotgun (WGS) entry which is preliminary data.</text>
</comment>
<proteinExistence type="predicted"/>
<sequence>MSSSKSYILTPLSTSKRRSNFALNLKKKKCYNKGKLREAIRIAKGKLTTAINKAIKDLYKKGV</sequence>
<dbReference type="EMBL" id="QGMF01000626">
    <property type="protein sequence ID" value="TVY14741.1"/>
    <property type="molecule type" value="Genomic_DNA"/>
</dbReference>
<gene>
    <name evidence="1" type="ORF">LARI1_G007679</name>
</gene>
<name>A0A8T9B5X4_9HELO</name>
<keyword evidence="2" id="KW-1185">Reference proteome</keyword>
<protein>
    <submittedName>
        <fullName evidence="1">Uncharacterized protein</fullName>
    </submittedName>
</protein>